<name>A0A1G1VMK9_9BACT</name>
<gene>
    <name evidence="1" type="ORF">A2784_03715</name>
</gene>
<organism evidence="1 2">
    <name type="scientific">Candidatus Chisholmbacteria bacterium RIFCSPHIGHO2_01_FULL_48_12</name>
    <dbReference type="NCBI Taxonomy" id="1797589"/>
    <lineage>
        <taxon>Bacteria</taxon>
        <taxon>Candidatus Chisholmiibacteriota</taxon>
    </lineage>
</organism>
<dbReference type="STRING" id="1797589.A2784_03715"/>
<sequence length="218" mass="25151">MDTLKLNAILRQSPYLTKQNLALALSKEGENLNYWIKKLTKEKRLIRLKKGLYASSYYLDLISQEPKNREVYFEYLANVLRFPSYVSLEYVLSNSGLLPEAAFAITSVTVKTPRVYTSGVGTFIYRNIKDALFSDYGSKDFNGKKVRIASLAKALFDFLYLKKFIPFATAREYLLREGRINWEVLSTEDKIEFTKLVERSGSGKMRLIVALLKREKVL</sequence>
<evidence type="ECO:0008006" key="3">
    <source>
        <dbReference type="Google" id="ProtNLM"/>
    </source>
</evidence>
<dbReference type="Proteomes" id="UP000177324">
    <property type="component" value="Unassembled WGS sequence"/>
</dbReference>
<reference evidence="1 2" key="1">
    <citation type="journal article" date="2016" name="Nat. Commun.">
        <title>Thousands of microbial genomes shed light on interconnected biogeochemical processes in an aquifer system.</title>
        <authorList>
            <person name="Anantharaman K."/>
            <person name="Brown C.T."/>
            <person name="Hug L.A."/>
            <person name="Sharon I."/>
            <person name="Castelle C.J."/>
            <person name="Probst A.J."/>
            <person name="Thomas B.C."/>
            <person name="Singh A."/>
            <person name="Wilkins M.J."/>
            <person name="Karaoz U."/>
            <person name="Brodie E.L."/>
            <person name="Williams K.H."/>
            <person name="Hubbard S.S."/>
            <person name="Banfield J.F."/>
        </authorList>
    </citation>
    <scope>NUCLEOTIDE SEQUENCE [LARGE SCALE GENOMIC DNA]</scope>
</reference>
<evidence type="ECO:0000313" key="1">
    <source>
        <dbReference type="EMBL" id="OGY16608.1"/>
    </source>
</evidence>
<protein>
    <recommendedName>
        <fullName evidence="3">AbiEi antitoxin C-terminal domain-containing protein</fullName>
    </recommendedName>
</protein>
<proteinExistence type="predicted"/>
<dbReference type="AlphaFoldDB" id="A0A1G1VMK9"/>
<dbReference type="EMBL" id="MHCH01000042">
    <property type="protein sequence ID" value="OGY16608.1"/>
    <property type="molecule type" value="Genomic_DNA"/>
</dbReference>
<comment type="caution">
    <text evidence="1">The sequence shown here is derived from an EMBL/GenBank/DDBJ whole genome shotgun (WGS) entry which is preliminary data.</text>
</comment>
<accession>A0A1G1VMK9</accession>
<evidence type="ECO:0000313" key="2">
    <source>
        <dbReference type="Proteomes" id="UP000177324"/>
    </source>
</evidence>